<reference evidence="3" key="1">
    <citation type="submission" date="2020-10" db="EMBL/GenBank/DDBJ databases">
        <authorList>
            <person name="Gilroy R."/>
        </authorList>
    </citation>
    <scope>NUCLEOTIDE SEQUENCE</scope>
    <source>
        <strain evidence="3">CHK147-3167</strain>
    </source>
</reference>
<proteinExistence type="predicted"/>
<dbReference type="GO" id="GO:0003676">
    <property type="term" value="F:nucleic acid binding"/>
    <property type="evidence" value="ECO:0007669"/>
    <property type="project" value="InterPro"/>
</dbReference>
<organism evidence="3 4">
    <name type="scientific">Candidatus Coprosoma intestinipullorum</name>
    <dbReference type="NCBI Taxonomy" id="2840752"/>
    <lineage>
        <taxon>Bacteria</taxon>
        <taxon>Bacillati</taxon>
        <taxon>Bacillota</taxon>
        <taxon>Bacillota incertae sedis</taxon>
        <taxon>Candidatus Coprosoma</taxon>
    </lineage>
</organism>
<dbReference type="Proteomes" id="UP000886786">
    <property type="component" value="Unassembled WGS sequence"/>
</dbReference>
<dbReference type="InterPro" id="IPR051917">
    <property type="entry name" value="Transposase-Integrase"/>
</dbReference>
<dbReference type="GO" id="GO:0006310">
    <property type="term" value="P:DNA recombination"/>
    <property type="evidence" value="ECO:0007669"/>
    <property type="project" value="UniProtKB-KW"/>
</dbReference>
<feature type="domain" description="Integrase catalytic" evidence="2">
    <location>
        <begin position="226"/>
        <end position="390"/>
    </location>
</feature>
<dbReference type="InterPro" id="IPR036397">
    <property type="entry name" value="RNaseH_sf"/>
</dbReference>
<gene>
    <name evidence="3" type="ORF">IAB27_00580</name>
</gene>
<dbReference type="SUPFAM" id="SSF53098">
    <property type="entry name" value="Ribonuclease H-like"/>
    <property type="match status" value="1"/>
</dbReference>
<evidence type="ECO:0000256" key="1">
    <source>
        <dbReference type="ARBA" id="ARBA00023172"/>
    </source>
</evidence>
<evidence type="ECO:0000259" key="2">
    <source>
        <dbReference type="PROSITE" id="PS50994"/>
    </source>
</evidence>
<dbReference type="GO" id="GO:0015074">
    <property type="term" value="P:DNA integration"/>
    <property type="evidence" value="ECO:0007669"/>
    <property type="project" value="InterPro"/>
</dbReference>
<dbReference type="AlphaFoldDB" id="A0A9D0ZPP8"/>
<dbReference type="NCBIfam" id="NF033563">
    <property type="entry name" value="transpos_IS30"/>
    <property type="match status" value="1"/>
</dbReference>
<dbReference type="InterPro" id="IPR012337">
    <property type="entry name" value="RNaseH-like_sf"/>
</dbReference>
<dbReference type="GO" id="GO:0005829">
    <property type="term" value="C:cytosol"/>
    <property type="evidence" value="ECO:0007669"/>
    <property type="project" value="TreeGrafter"/>
</dbReference>
<evidence type="ECO:0000313" key="4">
    <source>
        <dbReference type="Proteomes" id="UP000886786"/>
    </source>
</evidence>
<reference evidence="3" key="2">
    <citation type="journal article" date="2021" name="PeerJ">
        <title>Extensive microbial diversity within the chicken gut microbiome revealed by metagenomics and culture.</title>
        <authorList>
            <person name="Gilroy R."/>
            <person name="Ravi A."/>
            <person name="Getino M."/>
            <person name="Pursley I."/>
            <person name="Horton D.L."/>
            <person name="Alikhan N.F."/>
            <person name="Baker D."/>
            <person name="Gharbi K."/>
            <person name="Hall N."/>
            <person name="Watson M."/>
            <person name="Adriaenssens E.M."/>
            <person name="Foster-Nyarko E."/>
            <person name="Jarju S."/>
            <person name="Secka A."/>
            <person name="Antonio M."/>
            <person name="Oren A."/>
            <person name="Chaudhuri R.R."/>
            <person name="La Ragione R."/>
            <person name="Hildebrand F."/>
            <person name="Pallen M.J."/>
        </authorList>
    </citation>
    <scope>NUCLEOTIDE SEQUENCE</scope>
    <source>
        <strain evidence="3">CHK147-3167</strain>
    </source>
</reference>
<protein>
    <submittedName>
        <fullName evidence="3">IS30 family transposase</fullName>
    </submittedName>
</protein>
<dbReference type="GO" id="GO:0004803">
    <property type="term" value="F:transposase activity"/>
    <property type="evidence" value="ECO:0007669"/>
    <property type="project" value="TreeGrafter"/>
</dbReference>
<dbReference type="PROSITE" id="PS50994">
    <property type="entry name" value="INTEGRASE"/>
    <property type="match status" value="1"/>
</dbReference>
<dbReference type="Gene3D" id="3.30.420.10">
    <property type="entry name" value="Ribonuclease H-like superfamily/Ribonuclease H"/>
    <property type="match status" value="1"/>
</dbReference>
<dbReference type="InterPro" id="IPR025246">
    <property type="entry name" value="IS30-like_HTH"/>
</dbReference>
<accession>A0A9D0ZPP8</accession>
<dbReference type="InterPro" id="IPR001584">
    <property type="entry name" value="Integrase_cat-core"/>
</dbReference>
<sequence>MSKHLSLDERLDIEKYLNQNKSFKEIGKLIGKNCTTISREVRNHYIVKNSGGIGRRFNNCIYRATCPNRGRACTLNNCSEFKEEKCPLLNKPPYVCNGCSKKSRCTLTKHIYDAIYSEKEYSDTLSETREGILIDKEEIEYLNKLLVPLIKDQGQSIHQAVINNKNKIMCSEKTIYKLVDQNILEVKNIDLPRKVRYRQRRKRVKIYKVDKHCLEGRTYEDYLKYMEEHPDTPVVQMDSVEGRKGGKVLLTIHFVNCSLMLAFLREHNDAQSVIDVFNNLEKILGIDKFKEMFVIILTDNGSEFSNPTEIEFNMETGEQRTRIFYCHPSSPNEKGSCEVNHELIRRRLPKGTSFDNLTQEDINLVMSHVNSYKRKKLNDKSPYFVFSSIYGKDTLDKLGIKEINPNDVNLPESLLKR</sequence>
<dbReference type="InterPro" id="IPR053392">
    <property type="entry name" value="Transposase_IS30-like"/>
</dbReference>
<comment type="caution">
    <text evidence="3">The sequence shown here is derived from an EMBL/GenBank/DDBJ whole genome shotgun (WGS) entry which is preliminary data.</text>
</comment>
<dbReference type="PANTHER" id="PTHR10948">
    <property type="entry name" value="TRANSPOSASE"/>
    <property type="match status" value="1"/>
</dbReference>
<name>A0A9D0ZPP8_9FIRM</name>
<dbReference type="Pfam" id="PF13936">
    <property type="entry name" value="HTH_38"/>
    <property type="match status" value="1"/>
</dbReference>
<evidence type="ECO:0000313" key="3">
    <source>
        <dbReference type="EMBL" id="HIQ90114.1"/>
    </source>
</evidence>
<dbReference type="EMBL" id="DVFV01000016">
    <property type="protein sequence ID" value="HIQ90114.1"/>
    <property type="molecule type" value="Genomic_DNA"/>
</dbReference>
<dbReference type="PANTHER" id="PTHR10948:SF23">
    <property type="entry name" value="TRANSPOSASE INSI FOR INSERTION SEQUENCE ELEMENT IS30A-RELATED"/>
    <property type="match status" value="1"/>
</dbReference>
<keyword evidence="1" id="KW-0233">DNA recombination</keyword>
<dbReference type="GO" id="GO:0032196">
    <property type="term" value="P:transposition"/>
    <property type="evidence" value="ECO:0007669"/>
    <property type="project" value="TreeGrafter"/>
</dbReference>